<evidence type="ECO:0000256" key="5">
    <source>
        <dbReference type="ARBA" id="ARBA00022723"/>
    </source>
</evidence>
<evidence type="ECO:0000256" key="13">
    <source>
        <dbReference type="ARBA" id="ARBA00023125"/>
    </source>
</evidence>
<dbReference type="PROSITE" id="PS00842">
    <property type="entry name" value="XPG_2"/>
    <property type="match status" value="1"/>
</dbReference>
<dbReference type="FunFam" id="1.10.150.20:FF:000011">
    <property type="entry name" value="exonuclease 1"/>
    <property type="match status" value="1"/>
</dbReference>
<evidence type="ECO:0000313" key="22">
    <source>
        <dbReference type="Proteomes" id="UP001295444"/>
    </source>
</evidence>
<keyword evidence="13 17" id="KW-0238">DNA-binding</keyword>
<comment type="cofactor">
    <cofactor evidence="17">
        <name>Mg(2+)</name>
        <dbReference type="ChEBI" id="CHEBI:18420"/>
    </cofactor>
    <text evidence="17">Binds 2 magnesium ions per subunit. They probably participate in the reaction catalyzed by the enzyme. May bind an additional third magnesium ion after substrate binding.</text>
</comment>
<evidence type="ECO:0000256" key="12">
    <source>
        <dbReference type="ARBA" id="ARBA00022881"/>
    </source>
</evidence>
<proteinExistence type="inferred from homology"/>
<feature type="domain" description="XPG-I" evidence="19">
    <location>
        <begin position="138"/>
        <end position="208"/>
    </location>
</feature>
<protein>
    <recommendedName>
        <fullName evidence="3 17">Exonuclease 1</fullName>
        <ecNumber evidence="17">3.1.-.-</ecNumber>
    </recommendedName>
</protein>
<dbReference type="InterPro" id="IPR006086">
    <property type="entry name" value="XPG-I_dom"/>
</dbReference>
<feature type="region of interest" description="Disordered" evidence="18">
    <location>
        <begin position="378"/>
        <end position="416"/>
    </location>
</feature>
<keyword evidence="10 17" id="KW-0269">Exonuclease</keyword>
<evidence type="ECO:0000256" key="10">
    <source>
        <dbReference type="ARBA" id="ARBA00022839"/>
    </source>
</evidence>
<dbReference type="InterPro" id="IPR019974">
    <property type="entry name" value="XPG_CS"/>
</dbReference>
<dbReference type="PANTHER" id="PTHR11081">
    <property type="entry name" value="FLAP ENDONUCLEASE FAMILY MEMBER"/>
    <property type="match status" value="1"/>
</dbReference>
<feature type="region of interest" description="Disordered" evidence="18">
    <location>
        <begin position="688"/>
        <end position="722"/>
    </location>
</feature>
<evidence type="ECO:0000256" key="9">
    <source>
        <dbReference type="ARBA" id="ARBA00022801"/>
    </source>
</evidence>
<keyword evidence="7 17" id="KW-0227">DNA damage</keyword>
<comment type="function">
    <text evidence="16">5'-&gt;3' double-stranded DNA exonuclease which may also contain a cryptic 3'-&gt;5' double-stranded DNA exonuclease activity. Also exhibits endonuclease activity against 5'-overhanging flap structures similar to those generated by displacement synthesis when DNA polymerase encounters the 5'-end of a downstream Okazaki fragment. Required for DNA mismatch repair (MMR).</text>
</comment>
<dbReference type="InterPro" id="IPR006085">
    <property type="entry name" value="XPG_DNA_repair_N"/>
</dbReference>
<evidence type="ECO:0000259" key="19">
    <source>
        <dbReference type="SMART" id="SM00484"/>
    </source>
</evidence>
<keyword evidence="15 17" id="KW-0539">Nucleus</keyword>
<evidence type="ECO:0000256" key="16">
    <source>
        <dbReference type="ARBA" id="ARBA00055562"/>
    </source>
</evidence>
<name>A0AAD1T138_PELCU</name>
<dbReference type="AlphaFoldDB" id="A0AAD1T138"/>
<evidence type="ECO:0000256" key="2">
    <source>
        <dbReference type="ARBA" id="ARBA00010563"/>
    </source>
</evidence>
<keyword evidence="14 17" id="KW-0234">DNA repair</keyword>
<dbReference type="GO" id="GO:0017108">
    <property type="term" value="F:5'-flap endonuclease activity"/>
    <property type="evidence" value="ECO:0007669"/>
    <property type="project" value="TreeGrafter"/>
</dbReference>
<dbReference type="EC" id="3.1.-.-" evidence="17"/>
<keyword evidence="12 17" id="KW-0267">Excision nuclease</keyword>
<keyword evidence="6" id="KW-0255">Endonuclease</keyword>
<evidence type="ECO:0000256" key="17">
    <source>
        <dbReference type="RuleBase" id="RU910737"/>
    </source>
</evidence>
<feature type="domain" description="XPG N-terminal" evidence="20">
    <location>
        <begin position="1"/>
        <end position="99"/>
    </location>
</feature>
<evidence type="ECO:0000256" key="14">
    <source>
        <dbReference type="ARBA" id="ARBA00023204"/>
    </source>
</evidence>
<dbReference type="Gene3D" id="3.40.50.1010">
    <property type="entry name" value="5'-nuclease"/>
    <property type="match status" value="1"/>
</dbReference>
<evidence type="ECO:0000256" key="15">
    <source>
        <dbReference type="ARBA" id="ARBA00023242"/>
    </source>
</evidence>
<feature type="region of interest" description="Disordered" evidence="18">
    <location>
        <begin position="338"/>
        <end position="360"/>
    </location>
</feature>
<keyword evidence="5 17" id="KW-0479">Metal-binding</keyword>
<dbReference type="Gene3D" id="1.10.150.20">
    <property type="entry name" value="5' to 3' exonuclease, C-terminal subdomain"/>
    <property type="match status" value="1"/>
</dbReference>
<dbReference type="FunFam" id="3.40.50.1010:FF:000096">
    <property type="entry name" value="Exonuclease 1"/>
    <property type="match status" value="1"/>
</dbReference>
<dbReference type="PRINTS" id="PR00853">
    <property type="entry name" value="XPGRADSUPER"/>
</dbReference>
<evidence type="ECO:0000256" key="8">
    <source>
        <dbReference type="ARBA" id="ARBA00022769"/>
    </source>
</evidence>
<evidence type="ECO:0000313" key="21">
    <source>
        <dbReference type="EMBL" id="CAH2314626.1"/>
    </source>
</evidence>
<dbReference type="CDD" id="cd09857">
    <property type="entry name" value="PIN_EXO1"/>
    <property type="match status" value="1"/>
</dbReference>
<dbReference type="Proteomes" id="UP001295444">
    <property type="component" value="Chromosome 09"/>
</dbReference>
<evidence type="ECO:0000256" key="4">
    <source>
        <dbReference type="ARBA" id="ARBA00022722"/>
    </source>
</evidence>
<feature type="region of interest" description="Disordered" evidence="18">
    <location>
        <begin position="602"/>
        <end position="658"/>
    </location>
</feature>
<dbReference type="PANTHER" id="PTHR11081:SF8">
    <property type="entry name" value="EXONUCLEASE 1"/>
    <property type="match status" value="1"/>
</dbReference>
<comment type="similarity">
    <text evidence="2 17">Belongs to the XPG/RAD2 endonuclease family. EXO1 subfamily.</text>
</comment>
<comment type="subcellular location">
    <subcellularLocation>
        <location evidence="1 17">Nucleus</location>
    </subcellularLocation>
</comment>
<dbReference type="GO" id="GO:0003677">
    <property type="term" value="F:DNA binding"/>
    <property type="evidence" value="ECO:0007669"/>
    <property type="project" value="UniProtKB-UniRule"/>
</dbReference>
<dbReference type="GO" id="GO:0046872">
    <property type="term" value="F:metal ion binding"/>
    <property type="evidence" value="ECO:0007669"/>
    <property type="project" value="UniProtKB-UniRule"/>
</dbReference>
<dbReference type="SMART" id="SM00279">
    <property type="entry name" value="HhH2"/>
    <property type="match status" value="1"/>
</dbReference>
<comment type="function">
    <text evidence="17">5'-&gt;3' double-stranded DNA exonuclease which may also possess a cryptic 3'-&gt;5' double-stranded DNA exonuclease activity. Functions in DNA mismatch repair.</text>
</comment>
<keyword evidence="9 17" id="KW-0378">Hydrolase</keyword>
<dbReference type="EMBL" id="OW240920">
    <property type="protein sequence ID" value="CAH2314626.1"/>
    <property type="molecule type" value="Genomic_DNA"/>
</dbReference>
<feature type="compositionally biased region" description="Low complexity" evidence="18">
    <location>
        <begin position="343"/>
        <end position="356"/>
    </location>
</feature>
<dbReference type="SMART" id="SM00484">
    <property type="entry name" value="XPGI"/>
    <property type="match status" value="1"/>
</dbReference>
<evidence type="ECO:0000256" key="7">
    <source>
        <dbReference type="ARBA" id="ARBA00022763"/>
    </source>
</evidence>
<dbReference type="InterPro" id="IPR029060">
    <property type="entry name" value="PIN-like_dom_sf"/>
</dbReference>
<accession>A0AAD1T138</accession>
<keyword evidence="4 17" id="KW-0540">Nuclease</keyword>
<feature type="compositionally biased region" description="Low complexity" evidence="18">
    <location>
        <begin position="625"/>
        <end position="642"/>
    </location>
</feature>
<dbReference type="SUPFAM" id="SSF47807">
    <property type="entry name" value="5' to 3' exonuclease, C-terminal subdomain"/>
    <property type="match status" value="1"/>
</dbReference>
<keyword evidence="11 17" id="KW-0460">Magnesium</keyword>
<feature type="compositionally biased region" description="Basic and acidic residues" evidence="18">
    <location>
        <begin position="379"/>
        <end position="390"/>
    </location>
</feature>
<dbReference type="GO" id="GO:0006298">
    <property type="term" value="P:mismatch repair"/>
    <property type="evidence" value="ECO:0007669"/>
    <property type="project" value="TreeGrafter"/>
</dbReference>
<sequence>MGIQGLLQFLKDASEPVHMKKYKGQTVAVDTYCWLHKGAFACAEKLAKGEPTDQYVAYCMKFVHMLLMNGVKPILVFDGCTLPSKKDVEKARRERRQTNLQKGKQLLREGKLSEARDCFSRSINVTSSMAHEVIKTARAEGVDCIVAPYEADSQLAYLNKNGFAQAIITEDSDLLAFGCKKVILKLDKFGNGLEIDQARLGMCKQLGDVFTEEKFRYMCILSGCDYLPSIHGIGLAKASKLIKIANNPDILKVIKKIGQYLKMNITVPDGYIDGFVRANNTFLYQLVFDPVNRKLVPLNPYDNDVQPEELDYAGPNIGDTAALQIALGNADVNTMEQIDFYNPDDPQPSQQRSQSWKSKDIAPAESIWKRNYTPSKYVATERKQSEDKHSPRGLILPSSKTAKRPHDGGMSDSDIFSQYSFSKNKKAKHEPDKLLTQLKSSSPTKILQPLEDCSNNKAQNPQPKVRNKFATLLQRRSEEGGSVSAMGTRSRFFYKPPDQSSSLMGETEQSESYNVDSGTKINEINSETEAIKEEFDVKAEKELRTSPVSEDCRLSLQAAPVPSPKGCFSWSGSLTTGNSKALTVSPSLLSLRKFQRVKPCLEPNTERDKTDCPNGSDNTVFSIDSSPSETQETSSVVESGDSSSEELDNSLETPCKFTLKTSPPERKIISTKSKVPGLLKSKTMYSGFGKKVKPTAPAKASGLSSRGRTKATHNNENKPALQATINDLWKNFSFKK</sequence>
<dbReference type="CDD" id="cd09908">
    <property type="entry name" value="H3TH_EXO1"/>
    <property type="match status" value="1"/>
</dbReference>
<dbReference type="GO" id="GO:0035312">
    <property type="term" value="F:5'-3' DNA exonuclease activity"/>
    <property type="evidence" value="ECO:0007669"/>
    <property type="project" value="UniProtKB-UniRule"/>
</dbReference>
<dbReference type="GO" id="GO:0005634">
    <property type="term" value="C:nucleus"/>
    <property type="evidence" value="ECO:0007669"/>
    <property type="project" value="UniProtKB-SubCell"/>
</dbReference>
<evidence type="ECO:0000256" key="1">
    <source>
        <dbReference type="ARBA" id="ARBA00004123"/>
    </source>
</evidence>
<evidence type="ECO:0000256" key="3">
    <source>
        <dbReference type="ARBA" id="ARBA00020324"/>
    </source>
</evidence>
<dbReference type="Pfam" id="PF00867">
    <property type="entry name" value="XPG_I"/>
    <property type="match status" value="1"/>
</dbReference>
<feature type="compositionally biased region" description="Polar residues" evidence="18">
    <location>
        <begin position="613"/>
        <end position="624"/>
    </location>
</feature>
<dbReference type="InterPro" id="IPR008918">
    <property type="entry name" value="HhH2"/>
</dbReference>
<dbReference type="SUPFAM" id="SSF88723">
    <property type="entry name" value="PIN domain-like"/>
    <property type="match status" value="1"/>
</dbReference>
<evidence type="ECO:0000256" key="18">
    <source>
        <dbReference type="SAM" id="MobiDB-lite"/>
    </source>
</evidence>
<dbReference type="PROSITE" id="PS00841">
    <property type="entry name" value="XPG_1"/>
    <property type="match status" value="1"/>
</dbReference>
<dbReference type="InterPro" id="IPR044752">
    <property type="entry name" value="PIN-like_EXO1"/>
</dbReference>
<feature type="region of interest" description="Disordered" evidence="18">
    <location>
        <begin position="476"/>
        <end position="515"/>
    </location>
</feature>
<keyword evidence="8 17" id="KW-0228">DNA excision</keyword>
<evidence type="ECO:0000256" key="6">
    <source>
        <dbReference type="ARBA" id="ARBA00022759"/>
    </source>
</evidence>
<dbReference type="SMART" id="SM00485">
    <property type="entry name" value="XPGN"/>
    <property type="match status" value="1"/>
</dbReference>
<dbReference type="GO" id="GO:0006310">
    <property type="term" value="P:DNA recombination"/>
    <property type="evidence" value="ECO:0007669"/>
    <property type="project" value="TreeGrafter"/>
</dbReference>
<keyword evidence="22" id="KW-1185">Reference proteome</keyword>
<dbReference type="InterPro" id="IPR006084">
    <property type="entry name" value="XPG/Rad2"/>
</dbReference>
<dbReference type="Pfam" id="PF00752">
    <property type="entry name" value="XPG_N"/>
    <property type="match status" value="1"/>
</dbReference>
<gene>
    <name evidence="21" type="ORF">PECUL_23A047622</name>
</gene>
<organism evidence="21 22">
    <name type="scientific">Pelobates cultripes</name>
    <name type="common">Western spadefoot toad</name>
    <dbReference type="NCBI Taxonomy" id="61616"/>
    <lineage>
        <taxon>Eukaryota</taxon>
        <taxon>Metazoa</taxon>
        <taxon>Chordata</taxon>
        <taxon>Craniata</taxon>
        <taxon>Vertebrata</taxon>
        <taxon>Euteleostomi</taxon>
        <taxon>Amphibia</taxon>
        <taxon>Batrachia</taxon>
        <taxon>Anura</taxon>
        <taxon>Pelobatoidea</taxon>
        <taxon>Pelobatidae</taxon>
        <taxon>Pelobates</taxon>
    </lineage>
</organism>
<dbReference type="InterPro" id="IPR036279">
    <property type="entry name" value="5-3_exonuclease_C_sf"/>
</dbReference>
<dbReference type="InterPro" id="IPR037315">
    <property type="entry name" value="EXO1_H3TH"/>
</dbReference>
<reference evidence="21" key="1">
    <citation type="submission" date="2022-03" db="EMBL/GenBank/DDBJ databases">
        <authorList>
            <person name="Alioto T."/>
            <person name="Alioto T."/>
            <person name="Gomez Garrido J."/>
        </authorList>
    </citation>
    <scope>NUCLEOTIDE SEQUENCE</scope>
</reference>
<evidence type="ECO:0000256" key="11">
    <source>
        <dbReference type="ARBA" id="ARBA00022842"/>
    </source>
</evidence>
<evidence type="ECO:0000259" key="20">
    <source>
        <dbReference type="SMART" id="SM00485"/>
    </source>
</evidence>